<evidence type="ECO:0000259" key="1">
    <source>
        <dbReference type="Pfam" id="PF00534"/>
    </source>
</evidence>
<dbReference type="PANTHER" id="PTHR45947:SF3">
    <property type="entry name" value="SULFOQUINOVOSYL TRANSFERASE SQD2"/>
    <property type="match status" value="1"/>
</dbReference>
<name>A0A1F5KKF2_9BACT</name>
<feature type="domain" description="Glycosyl transferase family 1" evidence="1">
    <location>
        <begin position="191"/>
        <end position="343"/>
    </location>
</feature>
<evidence type="ECO:0000313" key="2">
    <source>
        <dbReference type="EMBL" id="OGE41290.1"/>
    </source>
</evidence>
<dbReference type="Pfam" id="PF00534">
    <property type="entry name" value="Glycos_transf_1"/>
    <property type="match status" value="1"/>
</dbReference>
<sequence length="367" mass="41685">MKVALVHDDLVQWGGLERMLLGISEIYPEAVIYTSVIDWENPLIKEQFGVKKIKTSFLQKIPGWKILYKPLFALYPFVFEQFDLSGYDLVISITTRFAKSVITKPEQRHLCYCYTPPRFLWNFQSDNVPILARPILSSLRVIDRVSSVRVDHWIAGSKVASSRIQKIYHQPAVVVPGFVEVSDYSKWQAWDGNYFLVIARLNEYKRVDLAIKAFNKFVKIRKEKKWRMRIIGTGPKLNDLYQMASSEIDFLGAVTEEVRMDILSGCSALILPGEEDFGLTALEAQATGKPVIAFGKGGVLETVINKKTGLFFDQANEQSLLEALVLFCSSKFSSPEIKKNAAKFSKTRFKMKFSSAVDSLQDQPVDI</sequence>
<dbReference type="InterPro" id="IPR001296">
    <property type="entry name" value="Glyco_trans_1"/>
</dbReference>
<accession>A0A1F5KKF2</accession>
<dbReference type="PANTHER" id="PTHR45947">
    <property type="entry name" value="SULFOQUINOVOSYL TRANSFERASE SQD2"/>
    <property type="match status" value="1"/>
</dbReference>
<gene>
    <name evidence="2" type="ORF">A3D25_02075</name>
</gene>
<dbReference type="GO" id="GO:0016757">
    <property type="term" value="F:glycosyltransferase activity"/>
    <property type="evidence" value="ECO:0007669"/>
    <property type="project" value="InterPro"/>
</dbReference>
<protein>
    <recommendedName>
        <fullName evidence="1">Glycosyl transferase family 1 domain-containing protein</fullName>
    </recommendedName>
</protein>
<dbReference type="Proteomes" id="UP000177328">
    <property type="component" value="Unassembled WGS sequence"/>
</dbReference>
<dbReference type="AlphaFoldDB" id="A0A1F5KKF2"/>
<proteinExistence type="predicted"/>
<evidence type="ECO:0000313" key="3">
    <source>
        <dbReference type="Proteomes" id="UP000177328"/>
    </source>
</evidence>
<dbReference type="EMBL" id="MFDD01000002">
    <property type="protein sequence ID" value="OGE41290.1"/>
    <property type="molecule type" value="Genomic_DNA"/>
</dbReference>
<reference evidence="2 3" key="1">
    <citation type="journal article" date="2016" name="Nat. Commun.">
        <title>Thousands of microbial genomes shed light on interconnected biogeochemical processes in an aquifer system.</title>
        <authorList>
            <person name="Anantharaman K."/>
            <person name="Brown C.T."/>
            <person name="Hug L.A."/>
            <person name="Sharon I."/>
            <person name="Castelle C.J."/>
            <person name="Probst A.J."/>
            <person name="Thomas B.C."/>
            <person name="Singh A."/>
            <person name="Wilkins M.J."/>
            <person name="Karaoz U."/>
            <person name="Brodie E.L."/>
            <person name="Williams K.H."/>
            <person name="Hubbard S.S."/>
            <person name="Banfield J.F."/>
        </authorList>
    </citation>
    <scope>NUCLEOTIDE SEQUENCE [LARGE SCALE GENOMIC DNA]</scope>
</reference>
<dbReference type="Gene3D" id="3.40.50.2000">
    <property type="entry name" value="Glycogen Phosphorylase B"/>
    <property type="match status" value="2"/>
</dbReference>
<dbReference type="InterPro" id="IPR050194">
    <property type="entry name" value="Glycosyltransferase_grp1"/>
</dbReference>
<comment type="caution">
    <text evidence="2">The sequence shown here is derived from an EMBL/GenBank/DDBJ whole genome shotgun (WGS) entry which is preliminary data.</text>
</comment>
<dbReference type="SUPFAM" id="SSF53756">
    <property type="entry name" value="UDP-Glycosyltransferase/glycogen phosphorylase"/>
    <property type="match status" value="1"/>
</dbReference>
<organism evidence="2 3">
    <name type="scientific">Candidatus Daviesbacteria bacterium RIFCSPHIGHO2_02_FULL_43_12</name>
    <dbReference type="NCBI Taxonomy" id="1797776"/>
    <lineage>
        <taxon>Bacteria</taxon>
        <taxon>Candidatus Daviesiibacteriota</taxon>
    </lineage>
</organism>